<dbReference type="GO" id="GO:0000155">
    <property type="term" value="F:phosphorelay sensor kinase activity"/>
    <property type="evidence" value="ECO:0007669"/>
    <property type="project" value="InterPro"/>
</dbReference>
<dbReference type="EC" id="2.7.13.3" evidence="2"/>
<dbReference type="Gene3D" id="2.40.50.180">
    <property type="entry name" value="CheA-289, Domain 4"/>
    <property type="match status" value="1"/>
</dbReference>
<evidence type="ECO:0000256" key="2">
    <source>
        <dbReference type="ARBA" id="ARBA00012438"/>
    </source>
</evidence>
<dbReference type="Pfam" id="PF02518">
    <property type="entry name" value="HATPase_c"/>
    <property type="match status" value="1"/>
</dbReference>
<dbReference type="PRINTS" id="PR00344">
    <property type="entry name" value="BCTRLSENSOR"/>
</dbReference>
<comment type="catalytic activity">
    <reaction evidence="1">
        <text>ATP + protein L-histidine = ADP + protein N-phospho-L-histidine.</text>
        <dbReference type="EC" id="2.7.13.3"/>
    </reaction>
</comment>
<dbReference type="CDD" id="cd17546">
    <property type="entry name" value="REC_hyHK_CKI1_RcsC-like"/>
    <property type="match status" value="1"/>
</dbReference>
<evidence type="ECO:0000259" key="9">
    <source>
        <dbReference type="PROSITE" id="PS50851"/>
    </source>
</evidence>
<feature type="domain" description="CheW-like" evidence="9">
    <location>
        <begin position="444"/>
        <end position="576"/>
    </location>
</feature>
<feature type="modified residue" description="4-aspartylphosphate" evidence="6">
    <location>
        <position position="645"/>
    </location>
</feature>
<dbReference type="InterPro" id="IPR001789">
    <property type="entry name" value="Sig_transdc_resp-reg_receiver"/>
</dbReference>
<dbReference type="Gene3D" id="3.30.565.10">
    <property type="entry name" value="Histidine kinase-like ATPase, C-terminal domain"/>
    <property type="match status" value="1"/>
</dbReference>
<evidence type="ECO:0000256" key="6">
    <source>
        <dbReference type="PROSITE-ProRule" id="PRU00169"/>
    </source>
</evidence>
<feature type="domain" description="Histidine kinase" evidence="7">
    <location>
        <begin position="52"/>
        <end position="257"/>
    </location>
</feature>
<accession>A0A1V1PGV6</accession>
<sequence>MLKKSNTIKSETIRININILDKIMNLAGELVLVRNQQMLVIDRSNPKQIDISQRLDMVTSELQEAIMRTRMQPVKNLFSRLPRIVRDISHKIGKSIVVITSGEEVELDKNILESLSDPLIHIIRNACDHGIESPQDRTSAGKPETGCIKVHAYHEAGQINIKVEDDGKGIDPEKIKDLAIQKKLKSEKEINMMSSKDLLRLIMLPGFTTAPKTTEISGRGVGMDVVKEAVEQMSGSIELFSKVGEGSTMHLRLPLTLAIIPSLVVIVNNERLAIPEVNVEELVSLYDQDIYTFIETNGDQEVFRLRKTLLPIVRLNEVLTRNTRFTESVRFEISEKYNHISKQMISNTTDDNLQEILVFAVLKAGNRRFGLIVDQVLGTEEIVVNPLHSLIHTIKIYSGTTIMGDGTVALILDVNGIANHCGLVFSNLSEKKDDKSKDRTQSDSHRILLFKSGKNEQFAVPLLLMKRVEIISPKQIQEIGDREYISIEGKTIQVVRLENVLNVSSATESHRMYLLIPKQSPQPIGFLASKLIDVINMPLDLSKEDYMEEGLLGTALIGEIITLFIDIYKIIGKIFAHFQPELQPEKQPSNNQKQINVLLVEDTVFFRRLIKGQLVSEGFTVSTAENGIEALELMEKENFDMIVSDIEMPEMDGLTFIRAVRNHNNYKNIPAIAVTSLDSPEDRQKGLNAGFNGYQIKIDKEKLINNVNQLLNIKED</sequence>
<evidence type="ECO:0000256" key="3">
    <source>
        <dbReference type="ARBA" id="ARBA00022553"/>
    </source>
</evidence>
<comment type="caution">
    <text evidence="10">The sequence shown here is derived from an EMBL/GenBank/DDBJ whole genome shotgun (WGS) entry which is preliminary data.</text>
</comment>
<dbReference type="InterPro" id="IPR002545">
    <property type="entry name" value="CheW-lke_dom"/>
</dbReference>
<organism evidence="10 11">
    <name type="scientific">Candidatus Magnetoglobus multicellularis str. Araruama</name>
    <dbReference type="NCBI Taxonomy" id="890399"/>
    <lineage>
        <taxon>Bacteria</taxon>
        <taxon>Pseudomonadati</taxon>
        <taxon>Thermodesulfobacteriota</taxon>
        <taxon>Desulfobacteria</taxon>
        <taxon>Desulfobacterales</taxon>
        <taxon>Desulfobacteraceae</taxon>
        <taxon>Candidatus Magnetoglobus</taxon>
    </lineage>
</organism>
<proteinExistence type="predicted"/>
<dbReference type="SMART" id="SM01231">
    <property type="entry name" value="H-kinase_dim"/>
    <property type="match status" value="1"/>
</dbReference>
<dbReference type="SUPFAM" id="SSF52172">
    <property type="entry name" value="CheY-like"/>
    <property type="match status" value="1"/>
</dbReference>
<dbReference type="PANTHER" id="PTHR43395:SF1">
    <property type="entry name" value="CHEMOTAXIS PROTEIN CHEA"/>
    <property type="match status" value="1"/>
</dbReference>
<evidence type="ECO:0000256" key="1">
    <source>
        <dbReference type="ARBA" id="ARBA00000085"/>
    </source>
</evidence>
<dbReference type="Pfam" id="PF00072">
    <property type="entry name" value="Response_reg"/>
    <property type="match status" value="1"/>
</dbReference>
<dbReference type="InterPro" id="IPR036097">
    <property type="entry name" value="HisK_dim/P_sf"/>
</dbReference>
<dbReference type="Gene3D" id="3.40.50.2300">
    <property type="match status" value="1"/>
</dbReference>
<keyword evidence="3 6" id="KW-0597">Phosphoprotein</keyword>
<dbReference type="GO" id="GO:0006935">
    <property type="term" value="P:chemotaxis"/>
    <property type="evidence" value="ECO:0007669"/>
    <property type="project" value="InterPro"/>
</dbReference>
<reference evidence="11" key="1">
    <citation type="submission" date="2012-11" db="EMBL/GenBank/DDBJ databases">
        <authorList>
            <person name="Lucero-Rivera Y.E."/>
            <person name="Tovar-Ramirez D."/>
        </authorList>
    </citation>
    <scope>NUCLEOTIDE SEQUENCE [LARGE SCALE GENOMIC DNA]</scope>
    <source>
        <strain evidence="11">Araruama</strain>
    </source>
</reference>
<feature type="domain" description="CheW-like" evidence="9">
    <location>
        <begin position="259"/>
        <end position="423"/>
    </location>
</feature>
<feature type="domain" description="Response regulatory" evidence="8">
    <location>
        <begin position="596"/>
        <end position="712"/>
    </location>
</feature>
<evidence type="ECO:0000313" key="11">
    <source>
        <dbReference type="Proteomes" id="UP000189670"/>
    </source>
</evidence>
<dbReference type="Gene3D" id="1.10.287.560">
    <property type="entry name" value="Histidine kinase CheA-like, homodimeric domain"/>
    <property type="match status" value="1"/>
</dbReference>
<evidence type="ECO:0000313" key="10">
    <source>
        <dbReference type="EMBL" id="ETR74036.1"/>
    </source>
</evidence>
<evidence type="ECO:0000256" key="4">
    <source>
        <dbReference type="ARBA" id="ARBA00022679"/>
    </source>
</evidence>
<protein>
    <recommendedName>
        <fullName evidence="2">histidine kinase</fullName>
        <ecNumber evidence="2">2.7.13.3</ecNumber>
    </recommendedName>
</protein>
<keyword evidence="4" id="KW-0808">Transferase</keyword>
<dbReference type="SUPFAM" id="SSF50341">
    <property type="entry name" value="CheW-like"/>
    <property type="match status" value="2"/>
</dbReference>
<dbReference type="InterPro" id="IPR036890">
    <property type="entry name" value="HATPase_C_sf"/>
</dbReference>
<dbReference type="SUPFAM" id="SSF55874">
    <property type="entry name" value="ATPase domain of HSP90 chaperone/DNA topoisomerase II/histidine kinase"/>
    <property type="match status" value="1"/>
</dbReference>
<dbReference type="InterPro" id="IPR036061">
    <property type="entry name" value="CheW-like_dom_sf"/>
</dbReference>
<dbReference type="Gene3D" id="2.30.30.40">
    <property type="entry name" value="SH3 Domains"/>
    <property type="match status" value="1"/>
</dbReference>
<dbReference type="Pfam" id="PF02895">
    <property type="entry name" value="H-kinase_dim"/>
    <property type="match status" value="1"/>
</dbReference>
<dbReference type="SMART" id="SM00260">
    <property type="entry name" value="CheW"/>
    <property type="match status" value="2"/>
</dbReference>
<dbReference type="SMART" id="SM00448">
    <property type="entry name" value="REC"/>
    <property type="match status" value="1"/>
</dbReference>
<dbReference type="PROSITE" id="PS50109">
    <property type="entry name" value="HIS_KIN"/>
    <property type="match status" value="1"/>
</dbReference>
<dbReference type="InterPro" id="IPR004105">
    <property type="entry name" value="CheA-like_dim"/>
</dbReference>
<dbReference type="PROSITE" id="PS50851">
    <property type="entry name" value="CHEW"/>
    <property type="match status" value="2"/>
</dbReference>
<dbReference type="Proteomes" id="UP000189670">
    <property type="component" value="Unassembled WGS sequence"/>
</dbReference>
<gene>
    <name evidence="10" type="ORF">OMM_00504</name>
</gene>
<dbReference type="GO" id="GO:0005737">
    <property type="term" value="C:cytoplasm"/>
    <property type="evidence" value="ECO:0007669"/>
    <property type="project" value="InterPro"/>
</dbReference>
<dbReference type="InterPro" id="IPR005467">
    <property type="entry name" value="His_kinase_dom"/>
</dbReference>
<dbReference type="PROSITE" id="PS50110">
    <property type="entry name" value="RESPONSE_REGULATORY"/>
    <property type="match status" value="1"/>
</dbReference>
<dbReference type="FunFam" id="3.30.565.10:FF:000016">
    <property type="entry name" value="Chemotaxis protein CheA, putative"/>
    <property type="match status" value="1"/>
</dbReference>
<dbReference type="AlphaFoldDB" id="A0A1V1PGV6"/>
<evidence type="ECO:0000259" key="8">
    <source>
        <dbReference type="PROSITE" id="PS50110"/>
    </source>
</evidence>
<name>A0A1V1PGV6_9BACT</name>
<dbReference type="PANTHER" id="PTHR43395">
    <property type="entry name" value="SENSOR HISTIDINE KINASE CHEA"/>
    <property type="match status" value="1"/>
</dbReference>
<dbReference type="InterPro" id="IPR004358">
    <property type="entry name" value="Sig_transdc_His_kin-like_C"/>
</dbReference>
<evidence type="ECO:0000259" key="7">
    <source>
        <dbReference type="PROSITE" id="PS50109"/>
    </source>
</evidence>
<dbReference type="InterPro" id="IPR011006">
    <property type="entry name" value="CheY-like_superfamily"/>
</dbReference>
<dbReference type="InterPro" id="IPR003594">
    <property type="entry name" value="HATPase_dom"/>
</dbReference>
<dbReference type="Pfam" id="PF01584">
    <property type="entry name" value="CheW"/>
    <property type="match status" value="2"/>
</dbReference>
<dbReference type="InterPro" id="IPR037006">
    <property type="entry name" value="CheA-like_homodim_sf"/>
</dbReference>
<keyword evidence="5" id="KW-0418">Kinase</keyword>
<dbReference type="InterPro" id="IPR051315">
    <property type="entry name" value="Bact_Chemotaxis_CheA"/>
</dbReference>
<dbReference type="SMART" id="SM00387">
    <property type="entry name" value="HATPase_c"/>
    <property type="match status" value="1"/>
</dbReference>
<dbReference type="SUPFAM" id="SSF47384">
    <property type="entry name" value="Homodimeric domain of signal transducing histidine kinase"/>
    <property type="match status" value="1"/>
</dbReference>
<evidence type="ECO:0000256" key="5">
    <source>
        <dbReference type="ARBA" id="ARBA00022777"/>
    </source>
</evidence>
<dbReference type="EMBL" id="ATBP01000025">
    <property type="protein sequence ID" value="ETR74036.1"/>
    <property type="molecule type" value="Genomic_DNA"/>
</dbReference>